<dbReference type="AlphaFoldDB" id="F2S175"/>
<dbReference type="EMBL" id="GG698501">
    <property type="protein sequence ID" value="EGD97324.1"/>
    <property type="molecule type" value="Genomic_DNA"/>
</dbReference>
<organism evidence="1 2">
    <name type="scientific">Trichophyton tonsurans (strain CBS 112818)</name>
    <name type="common">Scalp ringworm fungus</name>
    <dbReference type="NCBI Taxonomy" id="647933"/>
    <lineage>
        <taxon>Eukaryota</taxon>
        <taxon>Fungi</taxon>
        <taxon>Dikarya</taxon>
        <taxon>Ascomycota</taxon>
        <taxon>Pezizomycotina</taxon>
        <taxon>Eurotiomycetes</taxon>
        <taxon>Eurotiomycetidae</taxon>
        <taxon>Onygenales</taxon>
        <taxon>Arthrodermataceae</taxon>
        <taxon>Trichophyton</taxon>
    </lineage>
</organism>
<evidence type="ECO:0000313" key="1">
    <source>
        <dbReference type="EMBL" id="EGD97324.1"/>
    </source>
</evidence>
<proteinExistence type="predicted"/>
<evidence type="ECO:0000313" key="2">
    <source>
        <dbReference type="Proteomes" id="UP000009172"/>
    </source>
</evidence>
<accession>F2S175</accession>
<dbReference type="HOGENOM" id="CLU_1526268_0_0_1"/>
<sequence>MAALLRTSADWSCVDWAMESLMGLERSHRTGQLITFTSSTEEYGSLCDGDGPSTLQPASRGPSRPGCIWLATCVAASCSPFALPTTFPETSSPAPFLDSGLHWSGTAPEEIFLAPKWLLLFFFLNLDALSGSFSRSHPGHQLLGHIPETTTKKAKATLPDPLKGAVSPLCDVWGRR</sequence>
<name>F2S175_TRIT1</name>
<gene>
    <name evidence="1" type="ORF">TESG_04734</name>
</gene>
<keyword evidence="2" id="KW-1185">Reference proteome</keyword>
<reference evidence="2" key="1">
    <citation type="journal article" date="2012" name="MBio">
        <title>Comparative genome analysis of Trichophyton rubrum and related dermatophytes reveals candidate genes involved in infection.</title>
        <authorList>
            <person name="Martinez D.A."/>
            <person name="Oliver B.G."/>
            <person name="Graeser Y."/>
            <person name="Goldberg J.M."/>
            <person name="Li W."/>
            <person name="Martinez-Rossi N.M."/>
            <person name="Monod M."/>
            <person name="Shelest E."/>
            <person name="Barton R.C."/>
            <person name="Birch E."/>
            <person name="Brakhage A.A."/>
            <person name="Chen Z."/>
            <person name="Gurr S.J."/>
            <person name="Heiman D."/>
            <person name="Heitman J."/>
            <person name="Kosti I."/>
            <person name="Rossi A."/>
            <person name="Saif S."/>
            <person name="Samalova M."/>
            <person name="Saunders C.W."/>
            <person name="Shea T."/>
            <person name="Summerbell R.C."/>
            <person name="Xu J."/>
            <person name="Young S."/>
            <person name="Zeng Q."/>
            <person name="Birren B.W."/>
            <person name="Cuomo C.A."/>
            <person name="White T.C."/>
        </authorList>
    </citation>
    <scope>NUCLEOTIDE SEQUENCE [LARGE SCALE GENOMIC DNA]</scope>
    <source>
        <strain evidence="2">CBS 112818</strain>
    </source>
</reference>
<protein>
    <submittedName>
        <fullName evidence="1">Uncharacterized protein</fullName>
    </submittedName>
</protein>
<dbReference type="Proteomes" id="UP000009172">
    <property type="component" value="Unassembled WGS sequence"/>
</dbReference>